<dbReference type="RefSeq" id="WP_125552302.1">
    <property type="nucleotide sequence ID" value="NZ_JBHSSL010000014.1"/>
</dbReference>
<reference evidence="3" key="1">
    <citation type="journal article" date="2019" name="Int. J. Syst. Evol. Microbiol.">
        <title>The Global Catalogue of Microorganisms (GCM) 10K type strain sequencing project: providing services to taxonomists for standard genome sequencing and annotation.</title>
        <authorList>
            <consortium name="The Broad Institute Genomics Platform"/>
            <consortium name="The Broad Institute Genome Sequencing Center for Infectious Disease"/>
            <person name="Wu L."/>
            <person name="Ma J."/>
        </authorList>
    </citation>
    <scope>NUCLEOTIDE SEQUENCE [LARGE SCALE GENOMIC DNA]</scope>
    <source>
        <strain evidence="3">CCM 8904</strain>
    </source>
</reference>
<name>A0ABW1RA12_9LACO</name>
<dbReference type="Gene3D" id="2.60.120.10">
    <property type="entry name" value="Jelly Rolls"/>
    <property type="match status" value="1"/>
</dbReference>
<dbReference type="Proteomes" id="UP001596289">
    <property type="component" value="Unassembled WGS sequence"/>
</dbReference>
<sequence length="106" mass="11873">MRLDLKNLINYHDEQISSRFLSDKIGTSAPLTLYAFAANETISNEVSQLQKVFMVLEGQLQVSYATTEREEIATAGELIIVPANEAHNLKALTPCKYFQLELPSNN</sequence>
<dbReference type="EMBL" id="JBHSSL010000014">
    <property type="protein sequence ID" value="MFC6169277.1"/>
    <property type="molecule type" value="Genomic_DNA"/>
</dbReference>
<organism evidence="2 3">
    <name type="scientific">Loigolactobacillus jiayinensis</name>
    <dbReference type="NCBI Taxonomy" id="2486016"/>
    <lineage>
        <taxon>Bacteria</taxon>
        <taxon>Bacillati</taxon>
        <taxon>Bacillota</taxon>
        <taxon>Bacilli</taxon>
        <taxon>Lactobacillales</taxon>
        <taxon>Lactobacillaceae</taxon>
        <taxon>Loigolactobacillus</taxon>
    </lineage>
</organism>
<dbReference type="InterPro" id="IPR014710">
    <property type="entry name" value="RmlC-like_jellyroll"/>
</dbReference>
<evidence type="ECO:0000313" key="2">
    <source>
        <dbReference type="EMBL" id="MFC6169277.1"/>
    </source>
</evidence>
<feature type="domain" description="Cupin type-2" evidence="1">
    <location>
        <begin position="44"/>
        <end position="97"/>
    </location>
</feature>
<protein>
    <submittedName>
        <fullName evidence="2">Cupin domain-containing protein</fullName>
    </submittedName>
</protein>
<comment type="caution">
    <text evidence="2">The sequence shown here is derived from an EMBL/GenBank/DDBJ whole genome shotgun (WGS) entry which is preliminary data.</text>
</comment>
<keyword evidence="3" id="KW-1185">Reference proteome</keyword>
<dbReference type="SUPFAM" id="SSF51182">
    <property type="entry name" value="RmlC-like cupins"/>
    <property type="match status" value="1"/>
</dbReference>
<gene>
    <name evidence="2" type="ORF">ACFQGP_01580</name>
</gene>
<evidence type="ECO:0000259" key="1">
    <source>
        <dbReference type="Pfam" id="PF07883"/>
    </source>
</evidence>
<dbReference type="InterPro" id="IPR011051">
    <property type="entry name" value="RmlC_Cupin_sf"/>
</dbReference>
<proteinExistence type="predicted"/>
<dbReference type="Pfam" id="PF07883">
    <property type="entry name" value="Cupin_2"/>
    <property type="match status" value="1"/>
</dbReference>
<accession>A0ABW1RA12</accession>
<evidence type="ECO:0000313" key="3">
    <source>
        <dbReference type="Proteomes" id="UP001596289"/>
    </source>
</evidence>
<dbReference type="InterPro" id="IPR013096">
    <property type="entry name" value="Cupin_2"/>
</dbReference>